<reference evidence="11 12" key="1">
    <citation type="journal article" date="2016" name="Int. J. Syst. Evol. Microbiol.">
        <title>Caldimicrobium thiodismutans sp. nov., a sulfur-disproportionating bacterium isolated from a hot spring, and emended description of the genus Caldimicrobium.</title>
        <authorList>
            <person name="Kojima H."/>
            <person name="Umezawa K."/>
            <person name="Fukui M."/>
        </authorList>
    </citation>
    <scope>NUCLEOTIDE SEQUENCE [LARGE SCALE GENOMIC DNA]</scope>
    <source>
        <strain evidence="11 12">TF1</strain>
    </source>
</reference>
<evidence type="ECO:0000256" key="3">
    <source>
        <dbReference type="ARBA" id="ARBA00023002"/>
    </source>
</evidence>
<evidence type="ECO:0000256" key="2">
    <source>
        <dbReference type="ARBA" id="ARBA00011881"/>
    </source>
</evidence>
<dbReference type="OrthoDB" id="9803304at2"/>
<dbReference type="EMBL" id="AP014945">
    <property type="protein sequence ID" value="BAU22938.1"/>
    <property type="molecule type" value="Genomic_DNA"/>
</dbReference>
<dbReference type="SUPFAM" id="SSF51735">
    <property type="entry name" value="NAD(P)-binding Rossmann-fold domains"/>
    <property type="match status" value="1"/>
</dbReference>
<evidence type="ECO:0000256" key="6">
    <source>
        <dbReference type="PIRSR" id="PIRSR000149-3"/>
    </source>
</evidence>
<dbReference type="Pfam" id="PF00044">
    <property type="entry name" value="Gp_dh_N"/>
    <property type="match status" value="1"/>
</dbReference>
<gene>
    <name evidence="11" type="ORF">THC_0544</name>
</gene>
<protein>
    <recommendedName>
        <fullName evidence="9">Glyceraldehyde-3-phosphate dehydrogenase</fullName>
        <ecNumber evidence="9">1.2.1.-</ecNumber>
    </recommendedName>
</protein>
<evidence type="ECO:0000313" key="11">
    <source>
        <dbReference type="EMBL" id="BAU22938.1"/>
    </source>
</evidence>
<keyword evidence="3 9" id="KW-0560">Oxidoreductase</keyword>
<feature type="binding site" evidence="5">
    <location>
        <position position="184"/>
    </location>
    <ligand>
        <name>D-glyceraldehyde 3-phosphate</name>
        <dbReference type="ChEBI" id="CHEBI:59776"/>
    </ligand>
</feature>
<dbReference type="EC" id="1.2.1.-" evidence="9"/>
<dbReference type="RefSeq" id="WP_068512969.1">
    <property type="nucleotide sequence ID" value="NZ_AP014945.1"/>
</dbReference>
<keyword evidence="6" id="KW-0520">NAD</keyword>
<feature type="site" description="Activates thiol group during catalysis" evidence="7">
    <location>
        <position position="181"/>
    </location>
</feature>
<keyword evidence="6" id="KW-0547">Nucleotide-binding</keyword>
<comment type="subunit">
    <text evidence="2">Homotetramer.</text>
</comment>
<dbReference type="CDD" id="cd18126">
    <property type="entry name" value="GAPDH_I_C"/>
    <property type="match status" value="1"/>
</dbReference>
<accession>A0A0U4W1B1</accession>
<dbReference type="CDD" id="cd05214">
    <property type="entry name" value="GAPDH_I_N"/>
    <property type="match status" value="1"/>
</dbReference>
<dbReference type="GO" id="GO:0050661">
    <property type="term" value="F:NADP binding"/>
    <property type="evidence" value="ECO:0007669"/>
    <property type="project" value="InterPro"/>
</dbReference>
<evidence type="ECO:0000256" key="5">
    <source>
        <dbReference type="PIRSR" id="PIRSR000149-2"/>
    </source>
</evidence>
<evidence type="ECO:0000256" key="1">
    <source>
        <dbReference type="ARBA" id="ARBA00007406"/>
    </source>
</evidence>
<dbReference type="InterPro" id="IPR020828">
    <property type="entry name" value="GlycerAld_3-P_DH_NAD(P)-bd"/>
</dbReference>
<feature type="binding site" evidence="6">
    <location>
        <position position="314"/>
    </location>
    <ligand>
        <name>NAD(+)</name>
        <dbReference type="ChEBI" id="CHEBI:57540"/>
    </ligand>
</feature>
<comment type="similarity">
    <text evidence="1 8">Belongs to the glyceraldehyde-3-phosphate dehydrogenase family.</text>
</comment>
<evidence type="ECO:0000256" key="4">
    <source>
        <dbReference type="PIRSR" id="PIRSR000149-1"/>
    </source>
</evidence>
<proteinExistence type="inferred from homology"/>
<feature type="active site" description="Nucleophile" evidence="4">
    <location>
        <position position="154"/>
    </location>
</feature>
<feature type="binding site" evidence="6">
    <location>
        <position position="122"/>
    </location>
    <ligand>
        <name>NAD(+)</name>
        <dbReference type="ChEBI" id="CHEBI:57540"/>
    </ligand>
</feature>
<dbReference type="GO" id="GO:0016620">
    <property type="term" value="F:oxidoreductase activity, acting on the aldehyde or oxo group of donors, NAD or NADP as acceptor"/>
    <property type="evidence" value="ECO:0007669"/>
    <property type="project" value="InterPro"/>
</dbReference>
<keyword evidence="12" id="KW-1185">Reference proteome</keyword>
<organism evidence="11 12">
    <name type="scientific">Caldimicrobium thiodismutans</name>
    <dbReference type="NCBI Taxonomy" id="1653476"/>
    <lineage>
        <taxon>Bacteria</taxon>
        <taxon>Pseudomonadati</taxon>
        <taxon>Thermodesulfobacteriota</taxon>
        <taxon>Thermodesulfobacteria</taxon>
        <taxon>Thermodesulfobacteriales</taxon>
        <taxon>Thermodesulfobacteriaceae</taxon>
        <taxon>Caldimicrobium</taxon>
    </lineage>
</organism>
<dbReference type="PRINTS" id="PR00078">
    <property type="entry name" value="G3PDHDRGNASE"/>
</dbReference>
<dbReference type="GO" id="GO:0006006">
    <property type="term" value="P:glucose metabolic process"/>
    <property type="evidence" value="ECO:0007669"/>
    <property type="project" value="InterPro"/>
</dbReference>
<dbReference type="Gene3D" id="3.40.50.720">
    <property type="entry name" value="NAD(P)-binding Rossmann-like Domain"/>
    <property type="match status" value="1"/>
</dbReference>
<evidence type="ECO:0000313" key="12">
    <source>
        <dbReference type="Proteomes" id="UP000068196"/>
    </source>
</evidence>
<feature type="domain" description="Glyceraldehyde 3-phosphate dehydrogenase NAD(P) binding" evidence="10">
    <location>
        <begin position="2"/>
        <end position="154"/>
    </location>
</feature>
<dbReference type="SUPFAM" id="SSF55347">
    <property type="entry name" value="Glyceraldehyde-3-phosphate dehydrogenase-like, C-terminal domain"/>
    <property type="match status" value="1"/>
</dbReference>
<dbReference type="GO" id="GO:0051287">
    <property type="term" value="F:NAD binding"/>
    <property type="evidence" value="ECO:0007669"/>
    <property type="project" value="InterPro"/>
</dbReference>
<dbReference type="PIRSF" id="PIRSF000149">
    <property type="entry name" value="GAP_DH"/>
    <property type="match status" value="1"/>
</dbReference>
<dbReference type="FunFam" id="3.30.360.10:FF:000002">
    <property type="entry name" value="Glyceraldehyde-3-phosphate dehydrogenase"/>
    <property type="match status" value="1"/>
</dbReference>
<name>A0A0U4W1B1_9BACT</name>
<dbReference type="PATRIC" id="fig|1653476.3.peg.562"/>
<feature type="binding site" evidence="5">
    <location>
        <begin position="213"/>
        <end position="214"/>
    </location>
    <ligand>
        <name>D-glyceraldehyde 3-phosphate</name>
        <dbReference type="ChEBI" id="CHEBI:59776"/>
    </ligand>
</feature>
<dbReference type="AlphaFoldDB" id="A0A0U4W1B1"/>
<feature type="binding site" evidence="6">
    <location>
        <position position="36"/>
    </location>
    <ligand>
        <name>NAD(+)</name>
        <dbReference type="ChEBI" id="CHEBI:57540"/>
    </ligand>
</feature>
<feature type="binding site" evidence="5">
    <location>
        <position position="236"/>
    </location>
    <ligand>
        <name>D-glyceraldehyde 3-phosphate</name>
        <dbReference type="ChEBI" id="CHEBI:59776"/>
    </ligand>
</feature>
<dbReference type="FunFam" id="3.40.50.720:FF:000001">
    <property type="entry name" value="Glyceraldehyde-3-phosphate dehydrogenase"/>
    <property type="match status" value="1"/>
</dbReference>
<dbReference type="SMART" id="SM00846">
    <property type="entry name" value="Gp_dh_N"/>
    <property type="match status" value="1"/>
</dbReference>
<feature type="binding site" evidence="6">
    <location>
        <position position="80"/>
    </location>
    <ligand>
        <name>NAD(+)</name>
        <dbReference type="ChEBI" id="CHEBI:57540"/>
    </ligand>
</feature>
<dbReference type="Pfam" id="PF02800">
    <property type="entry name" value="Gp_dh_C"/>
    <property type="match status" value="1"/>
</dbReference>
<dbReference type="InterPro" id="IPR036291">
    <property type="entry name" value="NAD(P)-bd_dom_sf"/>
</dbReference>
<evidence type="ECO:0000256" key="8">
    <source>
        <dbReference type="RuleBase" id="RU000397"/>
    </source>
</evidence>
<dbReference type="KEGG" id="cthi:THC_0544"/>
<reference evidence="12" key="2">
    <citation type="journal article" date="2016" name="Int. J. Syst. Evol. Microbiol.">
        <title>Caldimicrobium thiodismutans sp. nov., a sulfur-disproportionating bacterium isolated from a hot spring.</title>
        <authorList>
            <person name="Kojima H."/>
            <person name="Umezawa K."/>
            <person name="Fukui M."/>
        </authorList>
    </citation>
    <scope>NUCLEOTIDE SEQUENCE [LARGE SCALE GENOMIC DNA]</scope>
    <source>
        <strain evidence="12">TF1</strain>
    </source>
</reference>
<dbReference type="InterPro" id="IPR020830">
    <property type="entry name" value="GlycerAld_3-P_DH_AS"/>
</dbReference>
<sequence>MIRIAINGFGRIGRAILRARFRYPEFNQIEIVAINDLSSPEMLAHLFKYDTIFGKLPYEVHVEGDAIVVNQKRIRIFQERDPERIPWREAGVDYVIESTGFFTDANLARKHLSAGAKRVIISAPAKNEDATIVMGVNEESYDPKRHFIVSNASCTTNCLAPILALLKRYYQIESGFMTTIHAYTNDQRLLDMVHPKDFRRARAAGLNMIPTSTGVIKALQKIMPDLADKIDGLSVRVPTPDVSLLDLVIKIKEDTTSSELNKIFKENQSRFIRYMEEPLVSMDLVGDPHSAIIDGLTTKVIGRNLLKIIAWYDNEWGYSVRLLDLISLMIDKEYL</sequence>
<dbReference type="Proteomes" id="UP000068196">
    <property type="component" value="Chromosome"/>
</dbReference>
<feature type="binding site" evidence="5">
    <location>
        <begin position="153"/>
        <end position="155"/>
    </location>
    <ligand>
        <name>D-glyceraldehyde 3-phosphate</name>
        <dbReference type="ChEBI" id="CHEBI:59776"/>
    </ligand>
</feature>
<dbReference type="InterPro" id="IPR006424">
    <property type="entry name" value="Glyceraldehyde-3-P_DH_1"/>
</dbReference>
<dbReference type="Gene3D" id="3.30.360.10">
    <property type="entry name" value="Dihydrodipicolinate Reductase, domain 2"/>
    <property type="match status" value="1"/>
</dbReference>
<dbReference type="PROSITE" id="PS00071">
    <property type="entry name" value="GAPDH"/>
    <property type="match status" value="1"/>
</dbReference>
<dbReference type="NCBIfam" id="TIGR01534">
    <property type="entry name" value="GAPDH-I"/>
    <property type="match status" value="1"/>
</dbReference>
<dbReference type="InterPro" id="IPR020829">
    <property type="entry name" value="GlycerAld_3-P_DH_cat"/>
</dbReference>
<feature type="binding site" evidence="6">
    <location>
        <begin position="11"/>
        <end position="12"/>
    </location>
    <ligand>
        <name>NAD(+)</name>
        <dbReference type="ChEBI" id="CHEBI:57540"/>
    </ligand>
</feature>
<evidence type="ECO:0000256" key="7">
    <source>
        <dbReference type="PIRSR" id="PIRSR000149-4"/>
    </source>
</evidence>
<dbReference type="STRING" id="1653476.THC_0544"/>
<evidence type="ECO:0000259" key="10">
    <source>
        <dbReference type="SMART" id="SM00846"/>
    </source>
</evidence>
<dbReference type="PANTHER" id="PTHR43148">
    <property type="entry name" value="GLYCERALDEHYDE-3-PHOSPHATE DEHYDROGENASE 2"/>
    <property type="match status" value="1"/>
</dbReference>
<dbReference type="InterPro" id="IPR020831">
    <property type="entry name" value="GlycerAld/Erythrose_P_DH"/>
</dbReference>
<evidence type="ECO:0000256" key="9">
    <source>
        <dbReference type="RuleBase" id="RU361160"/>
    </source>
</evidence>